<dbReference type="AlphaFoldDB" id="A0A0E9QUE0"/>
<name>A0A0E9QUE0_ANGAN</name>
<dbReference type="EMBL" id="GBXM01088520">
    <property type="protein sequence ID" value="JAH20057.1"/>
    <property type="molecule type" value="Transcribed_RNA"/>
</dbReference>
<reference evidence="1" key="2">
    <citation type="journal article" date="2015" name="Fish Shellfish Immunol.">
        <title>Early steps in the European eel (Anguilla anguilla)-Vibrio vulnificus interaction in the gills: Role of the RtxA13 toxin.</title>
        <authorList>
            <person name="Callol A."/>
            <person name="Pajuelo D."/>
            <person name="Ebbesson L."/>
            <person name="Teles M."/>
            <person name="MacKenzie S."/>
            <person name="Amaro C."/>
        </authorList>
    </citation>
    <scope>NUCLEOTIDE SEQUENCE</scope>
</reference>
<proteinExistence type="predicted"/>
<sequence length="19" mass="2356">MTMRGQCCPIWLFQMNWLP</sequence>
<protein>
    <submittedName>
        <fullName evidence="1">Uncharacterized protein</fullName>
    </submittedName>
</protein>
<reference evidence="1" key="1">
    <citation type="submission" date="2014-11" db="EMBL/GenBank/DDBJ databases">
        <authorList>
            <person name="Amaro Gonzalez C."/>
        </authorList>
    </citation>
    <scope>NUCLEOTIDE SEQUENCE</scope>
</reference>
<evidence type="ECO:0000313" key="1">
    <source>
        <dbReference type="EMBL" id="JAH20057.1"/>
    </source>
</evidence>
<organism evidence="1">
    <name type="scientific">Anguilla anguilla</name>
    <name type="common">European freshwater eel</name>
    <name type="synonym">Muraena anguilla</name>
    <dbReference type="NCBI Taxonomy" id="7936"/>
    <lineage>
        <taxon>Eukaryota</taxon>
        <taxon>Metazoa</taxon>
        <taxon>Chordata</taxon>
        <taxon>Craniata</taxon>
        <taxon>Vertebrata</taxon>
        <taxon>Euteleostomi</taxon>
        <taxon>Actinopterygii</taxon>
        <taxon>Neopterygii</taxon>
        <taxon>Teleostei</taxon>
        <taxon>Anguilliformes</taxon>
        <taxon>Anguillidae</taxon>
        <taxon>Anguilla</taxon>
    </lineage>
</organism>
<accession>A0A0E9QUE0</accession>